<feature type="region of interest" description="Disordered" evidence="1">
    <location>
        <begin position="33"/>
        <end position="54"/>
    </location>
</feature>
<evidence type="ECO:0000313" key="3">
    <source>
        <dbReference type="Proteomes" id="UP000640485"/>
    </source>
</evidence>
<gene>
    <name evidence="2" type="ORF">JJJ17_05620</name>
</gene>
<accession>A0A934VU38</accession>
<dbReference type="RefSeq" id="WP_200684366.1">
    <property type="nucleotide sequence ID" value="NZ_JAEPRQ010000001.1"/>
</dbReference>
<sequence>MRRTTRIIGAVLLALAAFAMLAGDLMLAGAAEPRQPAADTQASTQDFNSFARLG</sequence>
<proteinExistence type="predicted"/>
<comment type="caution">
    <text evidence="2">The sequence shown here is derived from an EMBL/GenBank/DDBJ whole genome shotgun (WGS) entry which is preliminary data.</text>
</comment>
<feature type="compositionally biased region" description="Polar residues" evidence="1">
    <location>
        <begin position="38"/>
        <end position="48"/>
    </location>
</feature>
<organism evidence="2 3">
    <name type="scientific">Paracoccus caeni</name>
    <dbReference type="NCBI Taxonomy" id="657651"/>
    <lineage>
        <taxon>Bacteria</taxon>
        <taxon>Pseudomonadati</taxon>
        <taxon>Pseudomonadota</taxon>
        <taxon>Alphaproteobacteria</taxon>
        <taxon>Rhodobacterales</taxon>
        <taxon>Paracoccaceae</taxon>
        <taxon>Paracoccus</taxon>
    </lineage>
</organism>
<evidence type="ECO:0000256" key="1">
    <source>
        <dbReference type="SAM" id="MobiDB-lite"/>
    </source>
</evidence>
<name>A0A934VU38_9RHOB</name>
<dbReference type="AlphaFoldDB" id="A0A934VU38"/>
<dbReference type="EMBL" id="JAEPRQ010000001">
    <property type="protein sequence ID" value="MBK4215401.1"/>
    <property type="molecule type" value="Genomic_DNA"/>
</dbReference>
<reference evidence="2" key="1">
    <citation type="submission" date="2021-01" db="EMBL/GenBank/DDBJ databases">
        <title>Paracoccus amoyensis sp. nov., isolated from the surface seawater along the coast of Xiamen Island, China.</title>
        <authorList>
            <person name="Lyu L."/>
        </authorList>
    </citation>
    <scope>NUCLEOTIDE SEQUENCE</scope>
    <source>
        <strain evidence="2">MJ17</strain>
    </source>
</reference>
<dbReference type="Proteomes" id="UP000640485">
    <property type="component" value="Unassembled WGS sequence"/>
</dbReference>
<protein>
    <submittedName>
        <fullName evidence="2">Uncharacterized protein</fullName>
    </submittedName>
</protein>
<evidence type="ECO:0000313" key="2">
    <source>
        <dbReference type="EMBL" id="MBK4215401.1"/>
    </source>
</evidence>
<keyword evidence="3" id="KW-1185">Reference proteome</keyword>